<dbReference type="EMBL" id="VSWD01000008">
    <property type="protein sequence ID" value="KAK3094953.1"/>
    <property type="molecule type" value="Genomic_DNA"/>
</dbReference>
<comment type="subcellular location">
    <subcellularLocation>
        <location evidence="1">Membrane</location>
        <topology evidence="1">Multi-pass membrane protein</topology>
    </subcellularLocation>
</comment>
<evidence type="ECO:0000256" key="2">
    <source>
        <dbReference type="ARBA" id="ARBA00005232"/>
    </source>
</evidence>
<keyword evidence="5" id="KW-0276">Fatty acid metabolism</keyword>
<evidence type="ECO:0000256" key="7">
    <source>
        <dbReference type="ARBA" id="ARBA00023098"/>
    </source>
</evidence>
<evidence type="ECO:0000256" key="8">
    <source>
        <dbReference type="ARBA" id="ARBA00023136"/>
    </source>
</evidence>
<dbReference type="Gene3D" id="3.30.559.10">
    <property type="entry name" value="Chloramphenicol acetyltransferase-like domain"/>
    <property type="match status" value="1"/>
</dbReference>
<feature type="active site" description="Proton acceptor" evidence="10">
    <location>
        <position position="446"/>
    </location>
</feature>
<dbReference type="Pfam" id="PF00755">
    <property type="entry name" value="Carn_acyltransf"/>
    <property type="match status" value="1"/>
</dbReference>
<keyword evidence="3" id="KW-0808">Transferase</keyword>
<keyword evidence="4 11" id="KW-0812">Transmembrane</keyword>
<dbReference type="GO" id="GO:0004095">
    <property type="term" value="F:carnitine O-palmitoyltransferase activity"/>
    <property type="evidence" value="ECO:0007669"/>
    <property type="project" value="TreeGrafter"/>
</dbReference>
<dbReference type="InterPro" id="IPR039551">
    <property type="entry name" value="Cho/carn_acyl_trans"/>
</dbReference>
<accession>A0AA89C0W3</accession>
<evidence type="ECO:0000313" key="13">
    <source>
        <dbReference type="EMBL" id="KAK3094953.1"/>
    </source>
</evidence>
<evidence type="ECO:0000256" key="9">
    <source>
        <dbReference type="ARBA" id="ARBA00023315"/>
    </source>
</evidence>
<evidence type="ECO:0000256" key="1">
    <source>
        <dbReference type="ARBA" id="ARBA00004141"/>
    </source>
</evidence>
<keyword evidence="6 11" id="KW-1133">Transmembrane helix</keyword>
<evidence type="ECO:0000256" key="4">
    <source>
        <dbReference type="ARBA" id="ARBA00022692"/>
    </source>
</evidence>
<evidence type="ECO:0000256" key="6">
    <source>
        <dbReference type="ARBA" id="ARBA00022989"/>
    </source>
</evidence>
<comment type="caution">
    <text evidence="13">The sequence shown here is derived from an EMBL/GenBank/DDBJ whole genome shotgun (WGS) entry which is preliminary data.</text>
</comment>
<dbReference type="GO" id="GO:0005739">
    <property type="term" value="C:mitochondrion"/>
    <property type="evidence" value="ECO:0007669"/>
    <property type="project" value="TreeGrafter"/>
</dbReference>
<keyword evidence="7" id="KW-0443">Lipid metabolism</keyword>
<reference evidence="13" key="1">
    <citation type="submission" date="2019-08" db="EMBL/GenBank/DDBJ databases">
        <title>The improved chromosome-level genome for the pearl oyster Pinctada fucata martensii using PacBio sequencing and Hi-C.</title>
        <authorList>
            <person name="Zheng Z."/>
        </authorList>
    </citation>
    <scope>NUCLEOTIDE SEQUENCE</scope>
    <source>
        <strain evidence="13">ZZ-2019</strain>
        <tissue evidence="13">Adductor muscle</tissue>
    </source>
</reference>
<feature type="domain" description="Choline/carnitine acyltransferase" evidence="12">
    <location>
        <begin position="148"/>
        <end position="735"/>
    </location>
</feature>
<evidence type="ECO:0000313" key="14">
    <source>
        <dbReference type="Proteomes" id="UP001186944"/>
    </source>
</evidence>
<keyword evidence="8 11" id="KW-0472">Membrane</keyword>
<evidence type="ECO:0000259" key="12">
    <source>
        <dbReference type="Pfam" id="PF00755"/>
    </source>
</evidence>
<protein>
    <recommendedName>
        <fullName evidence="12">Choline/carnitine acyltransferase domain-containing protein</fullName>
    </recommendedName>
</protein>
<dbReference type="GO" id="GO:0006631">
    <property type="term" value="P:fatty acid metabolic process"/>
    <property type="evidence" value="ECO:0007669"/>
    <property type="project" value="UniProtKB-KW"/>
</dbReference>
<feature type="transmembrane region" description="Helical" evidence="11">
    <location>
        <begin position="75"/>
        <end position="95"/>
    </location>
</feature>
<comment type="similarity">
    <text evidence="2">Belongs to the carnitine/choline acetyltransferase family.</text>
</comment>
<keyword evidence="14" id="KW-1185">Reference proteome</keyword>
<dbReference type="Proteomes" id="UP001186944">
    <property type="component" value="Unassembled WGS sequence"/>
</dbReference>
<evidence type="ECO:0000256" key="3">
    <source>
        <dbReference type="ARBA" id="ARBA00022679"/>
    </source>
</evidence>
<dbReference type="AlphaFoldDB" id="A0AA89C0W3"/>
<dbReference type="PANTHER" id="PTHR22589">
    <property type="entry name" value="CARNITINE O-ACYLTRANSFERASE"/>
    <property type="match status" value="1"/>
</dbReference>
<name>A0AA89C0W3_PINIB</name>
<evidence type="ECO:0000256" key="5">
    <source>
        <dbReference type="ARBA" id="ARBA00022832"/>
    </source>
</evidence>
<proteinExistence type="inferred from homology"/>
<sequence length="749" mass="87050">MAEARCAVHEPRVEKLKESEEFKQNIFREWRRSTARRFYRTRYTYTQAGKWGDLVIDPLRKKIHTCDFIGLPNCIRAFITSVIVGFWFFIVLLYFRRYFLRCLLSYRGWMYEQPKTQSISTILWGLSIKLVSGYHPKLYSCQRSLPRMPVPPLQETIGKLLESIKPLYAQNDKKWIAIQKEAEEFQRTIGPQLQWILVFKSWWSPNYVTDWEKYVYLMGRTPTPINSNYYIMDQEHFRPSTHQTARTSSAISQFLKFKQLCDHETLEPLRIRNTVPVCMKQYERMYSTSRVPGEDIDYLVHYDSKHSKHLAVLRKGIIYKMDVYDKFGKLLTAIEIKKQLEWIIKDADIHEDDCSESEKLLPALTGIERADWAKSRSQYFSHGVNKDSLDIVERAIFFVVLDWRSFKSMSERATFLMCGDGQSIWFDKTFTLISFSDGRIGLNCEHSFADAPILAHMAEFNYTNEALKIVQFDDHGNLIPTPEDEQKFFVTKPQRLVWEVTSDLNVVLQSAKTVNLKNKDDLDLCVREHESYGKGFMKSCKVSPDAYIQMALQVTYFKNAGKFALTYESSMTRLYLHGRTETVRSLTTDSVEFVRAFLDKSISHDEKLRLLQKACNRHQGSYRDAMSGRGIDRHLFALYVVSKGMGKESSFLKDALTIPWELSTSQQPQQQFASSPDCSLPQYKNFLCPGGGFGPVSDDGYGVSYMIPGDAKVFFHVSAKKSVKETDATLFMNQLFETLQEMKELFSKK</sequence>
<organism evidence="13 14">
    <name type="scientific">Pinctada imbricata</name>
    <name type="common">Atlantic pearl-oyster</name>
    <name type="synonym">Pinctada martensii</name>
    <dbReference type="NCBI Taxonomy" id="66713"/>
    <lineage>
        <taxon>Eukaryota</taxon>
        <taxon>Metazoa</taxon>
        <taxon>Spiralia</taxon>
        <taxon>Lophotrochozoa</taxon>
        <taxon>Mollusca</taxon>
        <taxon>Bivalvia</taxon>
        <taxon>Autobranchia</taxon>
        <taxon>Pteriomorphia</taxon>
        <taxon>Pterioida</taxon>
        <taxon>Pterioidea</taxon>
        <taxon>Pteriidae</taxon>
        <taxon>Pinctada</taxon>
    </lineage>
</organism>
<evidence type="ECO:0000256" key="10">
    <source>
        <dbReference type="PIRSR" id="PIRSR600542-1"/>
    </source>
</evidence>
<dbReference type="InterPro" id="IPR023213">
    <property type="entry name" value="CAT-like_dom_sf"/>
</dbReference>
<evidence type="ECO:0000256" key="11">
    <source>
        <dbReference type="SAM" id="Phobius"/>
    </source>
</evidence>
<dbReference type="InterPro" id="IPR000542">
    <property type="entry name" value="Carn_acyl_trans"/>
</dbReference>
<dbReference type="InterPro" id="IPR042231">
    <property type="entry name" value="Cho/carn_acyl_trans_2"/>
</dbReference>
<dbReference type="SUPFAM" id="SSF52777">
    <property type="entry name" value="CoA-dependent acyltransferases"/>
    <property type="match status" value="2"/>
</dbReference>
<gene>
    <name evidence="13" type="ORF">FSP39_008296</name>
</gene>
<dbReference type="GO" id="GO:0016020">
    <property type="term" value="C:membrane"/>
    <property type="evidence" value="ECO:0007669"/>
    <property type="project" value="UniProtKB-SubCell"/>
</dbReference>
<dbReference type="Gene3D" id="3.30.559.70">
    <property type="entry name" value="Choline/Carnitine o-acyltransferase, domain 2"/>
    <property type="match status" value="1"/>
</dbReference>
<dbReference type="GO" id="GO:0009437">
    <property type="term" value="P:carnitine metabolic process"/>
    <property type="evidence" value="ECO:0007669"/>
    <property type="project" value="TreeGrafter"/>
</dbReference>
<keyword evidence="9" id="KW-0012">Acyltransferase</keyword>
<dbReference type="PANTHER" id="PTHR22589:SF112">
    <property type="entry name" value="CHOLINE_CARNITINE ACYLTRANSFERASE DOMAIN-CONTAINING PROTEIN"/>
    <property type="match status" value="1"/>
</dbReference>
<dbReference type="FunFam" id="3.30.559.10:FF:000002">
    <property type="entry name" value="carnitine O-palmitoyltransferase 1, liver isoform"/>
    <property type="match status" value="1"/>
</dbReference>